<accession>A0A972VZE4</accession>
<dbReference type="InterPro" id="IPR050300">
    <property type="entry name" value="GDXG_lipolytic_enzyme"/>
</dbReference>
<evidence type="ECO:0000256" key="1">
    <source>
        <dbReference type="ARBA" id="ARBA00022801"/>
    </source>
</evidence>
<dbReference type="SUPFAM" id="SSF53474">
    <property type="entry name" value="alpha/beta-Hydrolases"/>
    <property type="match status" value="1"/>
</dbReference>
<comment type="caution">
    <text evidence="4">The sequence shown here is derived from an EMBL/GenBank/DDBJ whole genome shotgun (WGS) entry which is preliminary data.</text>
</comment>
<dbReference type="PANTHER" id="PTHR48081:SF8">
    <property type="entry name" value="ALPHA_BETA HYDROLASE FOLD-3 DOMAIN-CONTAINING PROTEIN-RELATED"/>
    <property type="match status" value="1"/>
</dbReference>
<evidence type="ECO:0000313" key="5">
    <source>
        <dbReference type="Proteomes" id="UP000754644"/>
    </source>
</evidence>
<dbReference type="Proteomes" id="UP000754644">
    <property type="component" value="Unassembled WGS sequence"/>
</dbReference>
<proteinExistence type="predicted"/>
<feature type="region of interest" description="Disordered" evidence="2">
    <location>
        <begin position="1"/>
        <end position="20"/>
    </location>
</feature>
<evidence type="ECO:0000256" key="2">
    <source>
        <dbReference type="SAM" id="MobiDB-lite"/>
    </source>
</evidence>
<name>A0A972VZE4_9GAMM</name>
<keyword evidence="1 4" id="KW-0378">Hydrolase</keyword>
<dbReference type="Pfam" id="PF07859">
    <property type="entry name" value="Abhydrolase_3"/>
    <property type="match status" value="1"/>
</dbReference>
<dbReference type="InterPro" id="IPR013094">
    <property type="entry name" value="AB_hydrolase_3"/>
</dbReference>
<protein>
    <submittedName>
        <fullName evidence="4">Alpha/beta hydrolase fold domain-containing protein</fullName>
    </submittedName>
</protein>
<gene>
    <name evidence="4" type="ORF">HQ497_13100</name>
</gene>
<dbReference type="EMBL" id="JABMOJ010000494">
    <property type="protein sequence ID" value="NQV66291.1"/>
    <property type="molecule type" value="Genomic_DNA"/>
</dbReference>
<reference evidence="4" key="1">
    <citation type="submission" date="2020-05" db="EMBL/GenBank/DDBJ databases">
        <title>Sulfur intermediates as new biogeochemical hubs in an aquatic model microbial ecosystem.</title>
        <authorList>
            <person name="Vigneron A."/>
        </authorList>
    </citation>
    <scope>NUCLEOTIDE SEQUENCE</scope>
    <source>
        <strain evidence="4">Bin.250</strain>
    </source>
</reference>
<dbReference type="InterPro" id="IPR029058">
    <property type="entry name" value="AB_hydrolase_fold"/>
</dbReference>
<evidence type="ECO:0000313" key="4">
    <source>
        <dbReference type="EMBL" id="NQV66291.1"/>
    </source>
</evidence>
<evidence type="ECO:0000259" key="3">
    <source>
        <dbReference type="Pfam" id="PF07859"/>
    </source>
</evidence>
<dbReference type="Gene3D" id="3.40.50.1820">
    <property type="entry name" value="alpha/beta hydrolase"/>
    <property type="match status" value="1"/>
</dbReference>
<feature type="domain" description="Alpha/beta hydrolase fold-3" evidence="3">
    <location>
        <begin position="113"/>
        <end position="327"/>
    </location>
</feature>
<organism evidence="4 5">
    <name type="scientific">SAR86 cluster bacterium</name>
    <dbReference type="NCBI Taxonomy" id="2030880"/>
    <lineage>
        <taxon>Bacteria</taxon>
        <taxon>Pseudomonadati</taxon>
        <taxon>Pseudomonadota</taxon>
        <taxon>Gammaproteobacteria</taxon>
        <taxon>SAR86 cluster</taxon>
    </lineage>
</organism>
<dbReference type="PANTHER" id="PTHR48081">
    <property type="entry name" value="AB HYDROLASE SUPERFAMILY PROTEIN C4A8.06C"/>
    <property type="match status" value="1"/>
</dbReference>
<dbReference type="GO" id="GO:0016787">
    <property type="term" value="F:hydrolase activity"/>
    <property type="evidence" value="ECO:0007669"/>
    <property type="project" value="UniProtKB-KW"/>
</dbReference>
<sequence>MTDTQKPGKLGNPDATFITDPRADPRIKAVMQAMAALGGGITPPAPNASYEECIAYSQGFEAAAAASHPMEQQMMPTFDSVMSTTQTIKGVDGHDITLYLHMPQDQSEAGPCIVHMHGGGMVLMTAADPGFVRWRNSLAAAGMRVIGVEFRNGGGSLGNHPFPAGLNDCASAVNWAHANRESLGISTIVLSGESGGGNLSLATTLKAKQEGWLEQIDGIYAMCPYISGSYAKPPLALVSLRENDGYSLDGAMMATMVKVYDPHNAHATNPLAWPLHASMEDLEGLPPHVISVNELDPLRDEGLAYYRKLLAAGVPALARTVHGTPHAGDLMLPDVTPDLYQEANALICRFARSLT</sequence>
<dbReference type="AlphaFoldDB" id="A0A972VZE4"/>